<organism evidence="1 2">
    <name type="scientific">Pseudomonas putida TRO1</name>
    <dbReference type="NCBI Taxonomy" id="1227924"/>
    <lineage>
        <taxon>Bacteria</taxon>
        <taxon>Pseudomonadati</taxon>
        <taxon>Pseudomonadota</taxon>
        <taxon>Gammaproteobacteria</taxon>
        <taxon>Pseudomonadales</taxon>
        <taxon>Pseudomonadaceae</taxon>
        <taxon>Pseudomonas</taxon>
    </lineage>
</organism>
<dbReference type="EMBL" id="APBQ01000015">
    <property type="protein sequence ID" value="ENY79276.1"/>
    <property type="molecule type" value="Genomic_DNA"/>
</dbReference>
<evidence type="ECO:0000313" key="1">
    <source>
        <dbReference type="EMBL" id="ENY79276.1"/>
    </source>
</evidence>
<proteinExistence type="predicted"/>
<dbReference type="AlphaFoldDB" id="A0AAD2ZVY1"/>
<accession>A0AAD2ZVY1</accession>
<sequence length="173" mass="19030">MVRDHHAQTRGQDDIIKWPIILEAVMERLREKLDLPRGHYYLHVAVLAGLPVSLISDLASELERSPAQIAQWITASPGSAVMSIQAGEVFCRLIEILDALLELYDGDLGGALHWLTAPNVVLSNERPVEGVWGATEQKVHLSPAPARKPLWRLVSSGKPSFCRTIASPFVIGV</sequence>
<dbReference type="Proteomes" id="UP000013237">
    <property type="component" value="Unassembled WGS sequence"/>
</dbReference>
<gene>
    <name evidence="1" type="ORF">C206_02979</name>
</gene>
<comment type="caution">
    <text evidence="1">The sequence shown here is derived from an EMBL/GenBank/DDBJ whole genome shotgun (WGS) entry which is preliminary data.</text>
</comment>
<name>A0AAD2ZVY1_PSEPU</name>
<evidence type="ECO:0000313" key="2">
    <source>
        <dbReference type="Proteomes" id="UP000013237"/>
    </source>
</evidence>
<protein>
    <submittedName>
        <fullName evidence="1">Uncharacterized protein</fullName>
    </submittedName>
</protein>
<reference evidence="1 2" key="1">
    <citation type="submission" date="2013-02" db="EMBL/GenBank/DDBJ databases">
        <title>Insights into the proteome of triclosan-resistant Pseudomonas putida TRO1, isolated from activated sludge.</title>
        <authorList>
            <person name="Lolas I.B."/>
            <person name="Almeida B."/>
            <person name="Starnawski P.M."/>
            <person name="Soenderkaer M."/>
            <person name="Nielsen K.L."/>
            <person name="Nielsen J.L."/>
        </authorList>
    </citation>
    <scope>NUCLEOTIDE SEQUENCE [LARGE SCALE GENOMIC DNA]</scope>
    <source>
        <strain evidence="1 2">TRO1</strain>
    </source>
</reference>